<comment type="caution">
    <text evidence="1">The sequence shown here is derived from an EMBL/GenBank/DDBJ whole genome shotgun (WGS) entry which is preliminary data.</text>
</comment>
<dbReference type="PATRIC" id="fig|66876.3.peg.1364"/>
<gene>
    <name evidence="1" type="ORF">ADL29_06200</name>
</gene>
<keyword evidence="2" id="KW-1185">Reference proteome</keyword>
<dbReference type="AlphaFoldDB" id="A0A0N1JZF3"/>
<reference evidence="2" key="1">
    <citation type="submission" date="2015-07" db="EMBL/GenBank/DDBJ databases">
        <authorList>
            <person name="Ju K.-S."/>
            <person name="Doroghazi J.R."/>
            <person name="Metcalf W.W."/>
        </authorList>
    </citation>
    <scope>NUCLEOTIDE SEQUENCE [LARGE SCALE GENOMIC DNA]</scope>
    <source>
        <strain evidence="2">NRRL ISP-5002</strain>
    </source>
</reference>
<evidence type="ECO:0000313" key="1">
    <source>
        <dbReference type="EMBL" id="KPC66015.1"/>
    </source>
</evidence>
<organism evidence="1 2">
    <name type="scientific">Streptomyces chattanoogensis</name>
    <dbReference type="NCBI Taxonomy" id="66876"/>
    <lineage>
        <taxon>Bacteria</taxon>
        <taxon>Bacillati</taxon>
        <taxon>Actinomycetota</taxon>
        <taxon>Actinomycetes</taxon>
        <taxon>Kitasatosporales</taxon>
        <taxon>Streptomycetaceae</taxon>
        <taxon>Streptomyces</taxon>
    </lineage>
</organism>
<dbReference type="EMBL" id="LGKG01000024">
    <property type="protein sequence ID" value="KPC66015.1"/>
    <property type="molecule type" value="Genomic_DNA"/>
</dbReference>
<evidence type="ECO:0000313" key="2">
    <source>
        <dbReference type="Proteomes" id="UP000037982"/>
    </source>
</evidence>
<name>A0A0N1JZF3_9ACTN</name>
<sequence length="155" mass="17816">MVLWHLKQSFPRGNSSYEVLSSGVALFFPRTLPLFGFYPKSEHWQATRWDFASIPKPCFWLSPREKRRRRHLVREYHALAALGPDHGGTRVLVAEDWVFSALVRPDVLQRAQLTGRHVRLDGNVAIAWSEGRTAPKMLEVLAVELYELVNLLPRG</sequence>
<protein>
    <submittedName>
        <fullName evidence="1">Uncharacterized protein</fullName>
    </submittedName>
</protein>
<accession>A0A0N1JZF3</accession>
<dbReference type="Proteomes" id="UP000037982">
    <property type="component" value="Unassembled WGS sequence"/>
</dbReference>
<proteinExistence type="predicted"/>